<dbReference type="Proteomes" id="UP000176445">
    <property type="component" value="Unassembled WGS sequence"/>
</dbReference>
<gene>
    <name evidence="2" type="ORF">A2704_02345</name>
</gene>
<keyword evidence="1" id="KW-1133">Transmembrane helix</keyword>
<feature type="transmembrane region" description="Helical" evidence="1">
    <location>
        <begin position="42"/>
        <end position="62"/>
    </location>
</feature>
<proteinExistence type="predicted"/>
<reference evidence="2 3" key="1">
    <citation type="journal article" date="2016" name="Nat. Commun.">
        <title>Thousands of microbial genomes shed light on interconnected biogeochemical processes in an aquifer system.</title>
        <authorList>
            <person name="Anantharaman K."/>
            <person name="Brown C.T."/>
            <person name="Hug L.A."/>
            <person name="Sharon I."/>
            <person name="Castelle C.J."/>
            <person name="Probst A.J."/>
            <person name="Thomas B.C."/>
            <person name="Singh A."/>
            <person name="Wilkins M.J."/>
            <person name="Karaoz U."/>
            <person name="Brodie E.L."/>
            <person name="Williams K.H."/>
            <person name="Hubbard S.S."/>
            <person name="Banfield J.F."/>
        </authorList>
    </citation>
    <scope>NUCLEOTIDE SEQUENCE [LARGE SCALE GENOMIC DNA]</scope>
</reference>
<sequence length="217" mass="24460">MLKRINEKVKEHTGAPLWLLTVVRGLYQVVDWLFDNPLYVAAIVYFGPVKAFAVMTLASAALNSTYLLIHQKTGIDWLGISAIKTAALATEEHSIIDHFWGKRFRFPPLTWIYRVIVALPVAVAKIILWAINRGHGTAFVVLSIFQDSFVTTAYFRHGKTGPLDRSDWKIFLASLVISNIYWTVRWGVIVEIAIALWKRFGAPLAEAASSLFQYLAP</sequence>
<keyword evidence="1" id="KW-0472">Membrane</keyword>
<feature type="transmembrane region" description="Helical" evidence="1">
    <location>
        <begin position="111"/>
        <end position="131"/>
    </location>
</feature>
<evidence type="ECO:0000313" key="2">
    <source>
        <dbReference type="EMBL" id="OGG50594.1"/>
    </source>
</evidence>
<dbReference type="AlphaFoldDB" id="A0A1F6CMZ1"/>
<organism evidence="2 3">
    <name type="scientific">Candidatus Kaiserbacteria bacterium RIFCSPHIGHO2_01_FULL_54_36b</name>
    <dbReference type="NCBI Taxonomy" id="1798483"/>
    <lineage>
        <taxon>Bacteria</taxon>
        <taxon>Candidatus Kaiseribacteriota</taxon>
    </lineage>
</organism>
<dbReference type="EMBL" id="MFKW01000048">
    <property type="protein sequence ID" value="OGG50594.1"/>
    <property type="molecule type" value="Genomic_DNA"/>
</dbReference>
<keyword evidence="1" id="KW-0812">Transmembrane</keyword>
<evidence type="ECO:0000256" key="1">
    <source>
        <dbReference type="SAM" id="Phobius"/>
    </source>
</evidence>
<accession>A0A1F6CMZ1</accession>
<comment type="caution">
    <text evidence="2">The sequence shown here is derived from an EMBL/GenBank/DDBJ whole genome shotgun (WGS) entry which is preliminary data.</text>
</comment>
<protein>
    <submittedName>
        <fullName evidence="2">Uncharacterized protein</fullName>
    </submittedName>
</protein>
<feature type="transmembrane region" description="Helical" evidence="1">
    <location>
        <begin position="137"/>
        <end position="156"/>
    </location>
</feature>
<feature type="transmembrane region" description="Helical" evidence="1">
    <location>
        <begin position="168"/>
        <end position="197"/>
    </location>
</feature>
<name>A0A1F6CMZ1_9BACT</name>
<evidence type="ECO:0000313" key="3">
    <source>
        <dbReference type="Proteomes" id="UP000176445"/>
    </source>
</evidence>